<gene>
    <name evidence="2" type="ORF">LZ480_03965</name>
</gene>
<evidence type="ECO:0000313" key="3">
    <source>
        <dbReference type="Proteomes" id="UP001316087"/>
    </source>
</evidence>
<feature type="domain" description="Carrier" evidence="1">
    <location>
        <begin position="1"/>
        <end position="75"/>
    </location>
</feature>
<evidence type="ECO:0000259" key="1">
    <source>
        <dbReference type="PROSITE" id="PS50075"/>
    </source>
</evidence>
<dbReference type="Gene3D" id="1.10.1200.10">
    <property type="entry name" value="ACP-like"/>
    <property type="match status" value="1"/>
</dbReference>
<dbReference type="SUPFAM" id="SSF47336">
    <property type="entry name" value="ACP-like"/>
    <property type="match status" value="1"/>
</dbReference>
<keyword evidence="3" id="KW-1185">Reference proteome</keyword>
<evidence type="ECO:0000313" key="2">
    <source>
        <dbReference type="EMBL" id="MCH7321038.1"/>
    </source>
</evidence>
<organism evidence="2 3">
    <name type="scientific">Solibacillus palustris</name>
    <dbReference type="NCBI Taxonomy" id="2908203"/>
    <lineage>
        <taxon>Bacteria</taxon>
        <taxon>Bacillati</taxon>
        <taxon>Bacillota</taxon>
        <taxon>Bacilli</taxon>
        <taxon>Bacillales</taxon>
        <taxon>Caryophanaceae</taxon>
        <taxon>Solibacillus</taxon>
    </lineage>
</organism>
<comment type="caution">
    <text evidence="2">The sequence shown here is derived from an EMBL/GenBank/DDBJ whole genome shotgun (WGS) entry which is preliminary data.</text>
</comment>
<dbReference type="Pfam" id="PF00550">
    <property type="entry name" value="PP-binding"/>
    <property type="match status" value="1"/>
</dbReference>
<dbReference type="EMBL" id="JAKZFC010000001">
    <property type="protein sequence ID" value="MCH7321038.1"/>
    <property type="molecule type" value="Genomic_DNA"/>
</dbReference>
<protein>
    <submittedName>
        <fullName evidence="2">Acyl carrier protein</fullName>
    </submittedName>
</protein>
<accession>A0ABS9UAL8</accession>
<dbReference type="InterPro" id="IPR036736">
    <property type="entry name" value="ACP-like_sf"/>
</dbReference>
<proteinExistence type="predicted"/>
<reference evidence="2 3" key="1">
    <citation type="submission" date="2022-03" db="EMBL/GenBank/DDBJ databases">
        <authorList>
            <person name="Jo J.-H."/>
            <person name="Im W.-T."/>
        </authorList>
    </citation>
    <scope>NUCLEOTIDE SEQUENCE [LARGE SCALE GENOMIC DNA]</scope>
    <source>
        <strain evidence="2 3">MA9</strain>
    </source>
</reference>
<dbReference type="PROSITE" id="PS50075">
    <property type="entry name" value="CARRIER"/>
    <property type="match status" value="1"/>
</dbReference>
<sequence length="82" mass="9711">MNLKEFIALCEEILEIKEGKLTMDTRLDNIEEWDSLTRMDLVSYCDEKFNTTLPIEIFRDTETFQDVVNIVKPYLQVAAYEK</sequence>
<dbReference type="Proteomes" id="UP001316087">
    <property type="component" value="Unassembled WGS sequence"/>
</dbReference>
<dbReference type="RefSeq" id="WP_241368081.1">
    <property type="nucleotide sequence ID" value="NZ_JAKZFC010000001.1"/>
</dbReference>
<name>A0ABS9UAL8_9BACL</name>
<dbReference type="InterPro" id="IPR009081">
    <property type="entry name" value="PP-bd_ACP"/>
</dbReference>